<dbReference type="EMBL" id="CP000507">
    <property type="protein sequence ID" value="ABM01171.1"/>
    <property type="molecule type" value="Genomic_DNA"/>
</dbReference>
<accession>A1S9W4</accession>
<evidence type="ECO:0008006" key="4">
    <source>
        <dbReference type="Google" id="ProtNLM"/>
    </source>
</evidence>
<gene>
    <name evidence="2" type="ordered locus">Sama_2968</name>
</gene>
<dbReference type="Proteomes" id="UP000009175">
    <property type="component" value="Chromosome"/>
</dbReference>
<sequence>MSRLLFCLLLPVLLLGCNATQKSTDSALTNHSALPVNTAGNGQLERLYTFAERLAQRLNNKDIDGLWRRDLVIEHMRATGEEPINAQMFAQLFEHRFNTLVSNSSDWRVDAVRDGQILLSNNVSGLPGVAVIYFRTNPLTSEPELLDWQLQDAFSRGSNVFGAYMQHAPNLTNSGFLALASHVKQGRALSLDEVVEVYHRFSDEVKQDPIIMGDFLSFTGKLEMDLPRDILIEIHTNRPALTLDNGQPLANLAAMAGDLDNSLRAFELGKANYGETSTNQRLIYAINLASSGFIPEANKVFIEYCRAHPQEFRGVLIYFLLLVELGAFDDAAVVKQAMRLQFQIDPDKEVIRNSDDSIDNTKLRAFMASPANQALN</sequence>
<keyword evidence="1" id="KW-0732">Signal</keyword>
<feature type="signal peptide" evidence="1">
    <location>
        <begin position="1"/>
        <end position="19"/>
    </location>
</feature>
<keyword evidence="3" id="KW-1185">Reference proteome</keyword>
<feature type="chain" id="PRO_5002637170" description="Lipoprotein" evidence="1">
    <location>
        <begin position="20"/>
        <end position="376"/>
    </location>
</feature>
<dbReference type="AlphaFoldDB" id="A1S9W4"/>
<dbReference type="PROSITE" id="PS51257">
    <property type="entry name" value="PROKAR_LIPOPROTEIN"/>
    <property type="match status" value="1"/>
</dbReference>
<evidence type="ECO:0000313" key="2">
    <source>
        <dbReference type="EMBL" id="ABM01171.1"/>
    </source>
</evidence>
<dbReference type="eggNOG" id="ENOG5031H3S">
    <property type="taxonomic scope" value="Bacteria"/>
</dbReference>
<organism evidence="2 3">
    <name type="scientific">Shewanella amazonensis (strain ATCC BAA-1098 / SB2B)</name>
    <dbReference type="NCBI Taxonomy" id="326297"/>
    <lineage>
        <taxon>Bacteria</taxon>
        <taxon>Pseudomonadati</taxon>
        <taxon>Pseudomonadota</taxon>
        <taxon>Gammaproteobacteria</taxon>
        <taxon>Alteromonadales</taxon>
        <taxon>Shewanellaceae</taxon>
        <taxon>Shewanella</taxon>
    </lineage>
</organism>
<dbReference type="KEGG" id="saz:Sama_2968"/>
<proteinExistence type="predicted"/>
<evidence type="ECO:0000313" key="3">
    <source>
        <dbReference type="Proteomes" id="UP000009175"/>
    </source>
</evidence>
<name>A1S9W4_SHEAM</name>
<reference evidence="2 3" key="1">
    <citation type="submission" date="2006-12" db="EMBL/GenBank/DDBJ databases">
        <title>Complete sequence of Shewanella amazonensis SB2B.</title>
        <authorList>
            <consortium name="US DOE Joint Genome Institute"/>
            <person name="Copeland A."/>
            <person name="Lucas S."/>
            <person name="Lapidus A."/>
            <person name="Barry K."/>
            <person name="Detter J.C."/>
            <person name="Glavina del Rio T."/>
            <person name="Hammon N."/>
            <person name="Israni S."/>
            <person name="Dalin E."/>
            <person name="Tice H."/>
            <person name="Pitluck S."/>
            <person name="Munk A.C."/>
            <person name="Brettin T."/>
            <person name="Bruce D."/>
            <person name="Han C."/>
            <person name="Tapia R."/>
            <person name="Gilna P."/>
            <person name="Schmutz J."/>
            <person name="Larimer F."/>
            <person name="Land M."/>
            <person name="Hauser L."/>
            <person name="Kyrpides N."/>
            <person name="Mikhailova N."/>
            <person name="Fredrickson J."/>
            <person name="Richardson P."/>
        </authorList>
    </citation>
    <scope>NUCLEOTIDE SEQUENCE [LARGE SCALE GENOMIC DNA]</scope>
    <source>
        <strain evidence="3">ATCC BAA-1098 / SB2B</strain>
    </source>
</reference>
<dbReference type="STRING" id="326297.Sama_2968"/>
<dbReference type="HOGENOM" id="CLU_735477_0_0_6"/>
<protein>
    <recommendedName>
        <fullName evidence="4">Lipoprotein</fullName>
    </recommendedName>
</protein>
<evidence type="ECO:0000256" key="1">
    <source>
        <dbReference type="SAM" id="SignalP"/>
    </source>
</evidence>